<feature type="signal peptide" evidence="11">
    <location>
        <begin position="1"/>
        <end position="21"/>
    </location>
</feature>
<evidence type="ECO:0000256" key="7">
    <source>
        <dbReference type="ARBA" id="ARBA00030642"/>
    </source>
</evidence>
<dbReference type="SUPFAM" id="SSF109998">
    <property type="entry name" value="Triger factor/SurA peptide-binding domain-like"/>
    <property type="match status" value="1"/>
</dbReference>
<evidence type="ECO:0000259" key="12">
    <source>
        <dbReference type="PROSITE" id="PS50198"/>
    </source>
</evidence>
<dbReference type="InterPro" id="IPR046357">
    <property type="entry name" value="PPIase_dom_sf"/>
</dbReference>
<dbReference type="InterPro" id="IPR015391">
    <property type="entry name" value="SurA_N"/>
</dbReference>
<dbReference type="EMBL" id="VDUZ01000001">
    <property type="protein sequence ID" value="TXL82274.1"/>
    <property type="molecule type" value="Genomic_DNA"/>
</dbReference>
<feature type="domain" description="PpiC" evidence="12">
    <location>
        <begin position="167"/>
        <end position="265"/>
    </location>
</feature>
<dbReference type="GO" id="GO:0003755">
    <property type="term" value="F:peptidyl-prolyl cis-trans isomerase activity"/>
    <property type="evidence" value="ECO:0007669"/>
    <property type="project" value="UniProtKB-KW"/>
</dbReference>
<dbReference type="Pfam" id="PF09312">
    <property type="entry name" value="SurA_N"/>
    <property type="match status" value="1"/>
</dbReference>
<evidence type="ECO:0000256" key="4">
    <source>
        <dbReference type="ARBA" id="ARBA00023110"/>
    </source>
</evidence>
<dbReference type="Gene3D" id="1.10.4030.10">
    <property type="entry name" value="Porin chaperone SurA, peptide-binding domain"/>
    <property type="match status" value="1"/>
</dbReference>
<keyword evidence="2 11" id="KW-0732">Signal</keyword>
<evidence type="ECO:0000256" key="2">
    <source>
        <dbReference type="ARBA" id="ARBA00022729"/>
    </source>
</evidence>
<evidence type="ECO:0000256" key="11">
    <source>
        <dbReference type="SAM" id="SignalP"/>
    </source>
</evidence>
<dbReference type="Pfam" id="PF00639">
    <property type="entry name" value="Rotamase"/>
    <property type="match status" value="1"/>
</dbReference>
<name>A0A5C8PVZ6_9HYPH</name>
<keyword evidence="3" id="KW-0574">Periplasm</keyword>
<keyword evidence="14" id="KW-1185">Reference proteome</keyword>
<evidence type="ECO:0000313" key="14">
    <source>
        <dbReference type="Proteomes" id="UP000321638"/>
    </source>
</evidence>
<dbReference type="PANTHER" id="PTHR47637">
    <property type="entry name" value="CHAPERONE SURA"/>
    <property type="match status" value="1"/>
</dbReference>
<evidence type="ECO:0000256" key="1">
    <source>
        <dbReference type="ARBA" id="ARBA00018370"/>
    </source>
</evidence>
<dbReference type="PANTHER" id="PTHR47637:SF1">
    <property type="entry name" value="CHAPERONE SURA"/>
    <property type="match status" value="1"/>
</dbReference>
<keyword evidence="6 9" id="KW-0413">Isomerase</keyword>
<dbReference type="Proteomes" id="UP000321638">
    <property type="component" value="Unassembled WGS sequence"/>
</dbReference>
<dbReference type="RefSeq" id="WP_147844980.1">
    <property type="nucleotide sequence ID" value="NZ_VDUZ01000001.1"/>
</dbReference>
<proteinExistence type="predicted"/>
<keyword evidence="5" id="KW-0143">Chaperone</keyword>
<evidence type="ECO:0000313" key="13">
    <source>
        <dbReference type="EMBL" id="TXL82274.1"/>
    </source>
</evidence>
<keyword evidence="4 9" id="KW-0697">Rotamase</keyword>
<dbReference type="PROSITE" id="PS50198">
    <property type="entry name" value="PPIC_PPIASE_2"/>
    <property type="match status" value="1"/>
</dbReference>
<dbReference type="SUPFAM" id="SSF54534">
    <property type="entry name" value="FKBP-like"/>
    <property type="match status" value="2"/>
</dbReference>
<sequence length="421" mass="45095">MLAVILAVAGATSAVVPPAAAQGNCVAAMVNDLPITAFELSQRVRFTLMVSRVADNADNRDKMGRQVLRQMIDERLQLGDARRNGVTVSDEEINERIQRLEQDNNMPAGGVKASLSQAGIPLTVLTDTFRAQIAWSKLVLRKLRAGIVVSEAEVEEAMRQLRANVGKSESRVAEIFLPVDRADQSDEVLRTAKRIVEQLRGGASFPGLVQQFSSGASAAAGGDLGWVLPGTLDPSLDAAIARMSVNQVSEPIRTQAGWHVLKLLGQRGFGRPGNTNEARLNMIQLLLPLPPNSSPDEVERQKGIAQGIISQSKSCADLRRACARAKGCTTGDSDGVAASSLPQAIGEAARNAPIGQGLGPFYAGNVMQVVAVCSRDGDGSLPARESVERGLQMSKLEAASRRYMRDIRRTAIINIRSNCRI</sequence>
<dbReference type="InterPro" id="IPR050280">
    <property type="entry name" value="OMP_Chaperone_SurA"/>
</dbReference>
<feature type="coiled-coil region" evidence="10">
    <location>
        <begin position="140"/>
        <end position="171"/>
    </location>
</feature>
<evidence type="ECO:0000256" key="9">
    <source>
        <dbReference type="PROSITE-ProRule" id="PRU00278"/>
    </source>
</evidence>
<protein>
    <recommendedName>
        <fullName evidence="1">Parvulin-like PPIase</fullName>
    </recommendedName>
    <alternativeName>
        <fullName evidence="7">Peptidyl-prolyl cis-trans isomerase plp</fullName>
    </alternativeName>
    <alternativeName>
        <fullName evidence="8">Rotamase plp</fullName>
    </alternativeName>
</protein>
<evidence type="ECO:0000256" key="5">
    <source>
        <dbReference type="ARBA" id="ARBA00023186"/>
    </source>
</evidence>
<reference evidence="13 14" key="1">
    <citation type="submission" date="2019-06" db="EMBL/GenBank/DDBJ databases">
        <title>New taxonomy in bacterial strain CC-CFT640, isolated from vineyard.</title>
        <authorList>
            <person name="Lin S.-Y."/>
            <person name="Tsai C.-F."/>
            <person name="Young C.-C."/>
        </authorList>
    </citation>
    <scope>NUCLEOTIDE SEQUENCE [LARGE SCALE GENOMIC DNA]</scope>
    <source>
        <strain evidence="13 14">CC-CFT640</strain>
    </source>
</reference>
<gene>
    <name evidence="13" type="ORF">FHP25_00825</name>
</gene>
<dbReference type="InterPro" id="IPR000297">
    <property type="entry name" value="PPIase_PpiC"/>
</dbReference>
<dbReference type="InterPro" id="IPR027304">
    <property type="entry name" value="Trigger_fact/SurA_dom_sf"/>
</dbReference>
<organism evidence="13 14">
    <name type="scientific">Vineibacter terrae</name>
    <dbReference type="NCBI Taxonomy" id="2586908"/>
    <lineage>
        <taxon>Bacteria</taxon>
        <taxon>Pseudomonadati</taxon>
        <taxon>Pseudomonadota</taxon>
        <taxon>Alphaproteobacteria</taxon>
        <taxon>Hyphomicrobiales</taxon>
        <taxon>Vineibacter</taxon>
    </lineage>
</organism>
<evidence type="ECO:0000256" key="10">
    <source>
        <dbReference type="SAM" id="Coils"/>
    </source>
</evidence>
<evidence type="ECO:0000256" key="8">
    <source>
        <dbReference type="ARBA" id="ARBA00031484"/>
    </source>
</evidence>
<evidence type="ECO:0000256" key="6">
    <source>
        <dbReference type="ARBA" id="ARBA00023235"/>
    </source>
</evidence>
<accession>A0A5C8PVZ6</accession>
<evidence type="ECO:0000256" key="3">
    <source>
        <dbReference type="ARBA" id="ARBA00022764"/>
    </source>
</evidence>
<dbReference type="Gene3D" id="3.10.50.40">
    <property type="match status" value="1"/>
</dbReference>
<dbReference type="OrthoDB" id="9791746at2"/>
<feature type="chain" id="PRO_5022714692" description="Parvulin-like PPIase" evidence="11">
    <location>
        <begin position="22"/>
        <end position="421"/>
    </location>
</feature>
<keyword evidence="10" id="KW-0175">Coiled coil</keyword>
<comment type="caution">
    <text evidence="13">The sequence shown here is derived from an EMBL/GenBank/DDBJ whole genome shotgun (WGS) entry which is preliminary data.</text>
</comment>
<dbReference type="AlphaFoldDB" id="A0A5C8PVZ6"/>